<feature type="region of interest" description="Disordered" evidence="2">
    <location>
        <begin position="178"/>
        <end position="202"/>
    </location>
</feature>
<accession>A0AAW2HX74</accession>
<feature type="domain" description="Ig-like" evidence="3">
    <location>
        <begin position="146"/>
        <end position="232"/>
    </location>
</feature>
<dbReference type="InterPro" id="IPR036179">
    <property type="entry name" value="Ig-like_dom_sf"/>
</dbReference>
<dbReference type="InterPro" id="IPR050958">
    <property type="entry name" value="Cell_Adh-Cytoskel_Orgn"/>
</dbReference>
<dbReference type="SMART" id="SM00409">
    <property type="entry name" value="IG"/>
    <property type="match status" value="3"/>
</dbReference>
<dbReference type="GO" id="GO:0043025">
    <property type="term" value="C:neuronal cell body"/>
    <property type="evidence" value="ECO:0007669"/>
    <property type="project" value="TreeGrafter"/>
</dbReference>
<dbReference type="FunFam" id="2.60.40.10:FF:001233">
    <property type="entry name" value="Uncharacterized protein, isoform B"/>
    <property type="match status" value="1"/>
</dbReference>
<dbReference type="SMART" id="SM00408">
    <property type="entry name" value="IGc2"/>
    <property type="match status" value="3"/>
</dbReference>
<protein>
    <recommendedName>
        <fullName evidence="3">Ig-like domain-containing protein</fullName>
    </recommendedName>
</protein>
<dbReference type="InterPro" id="IPR013783">
    <property type="entry name" value="Ig-like_fold"/>
</dbReference>
<feature type="domain" description="Ig-like" evidence="3">
    <location>
        <begin position="50"/>
        <end position="137"/>
    </location>
</feature>
<dbReference type="FunFam" id="2.60.40.10:FF:000877">
    <property type="entry name" value="CLUMA_CG002357, isoform A"/>
    <property type="match status" value="1"/>
</dbReference>
<dbReference type="InterPro" id="IPR007110">
    <property type="entry name" value="Ig-like_dom"/>
</dbReference>
<dbReference type="PANTHER" id="PTHR45080:SF33">
    <property type="entry name" value="IG-LIKE DOMAIN-CONTAINING PROTEIN"/>
    <property type="match status" value="1"/>
</dbReference>
<sequence length="526" mass="59460">MIASRVIIPAERRRKPTPAFRPAPAAARLISSLFFPGIYGHLNLQNIDGPAFTTTGRTYRIVTQDTVVLPCDVVNLGNYLLVWKRGIAVLTAGNVKVTPDPRIQLIDGFNLQIRDVQTHDAGDYICQIGTLVPLEITHTLEILVPPRIHHVTSGGNVEVKKGQTVSLECRASGNPVPSVSWSRKNNVLPSGEKSREGSSITIEQTTRHQAGTYLCTASNGVGEPAVQSINLHILYPPEIEVERSWVHSGEGFETQLVCIVHADPPADVLWYRDTLRLDTTERRSFETRGSRHTLIIRKVQASDFGNYSCVADNSLGKMRQHLQLSGKPNQVMFRSDPVSRYKDSYNITWVVNSYTPIEEFKLYFRRVPENGMQESSFRQQFSRKYGRRENVTLDHVMYNRVGEWNDVILPAIPSEMFTQQMSYMIRGLEPSSQYEARVQARNRFGWNQLSEVFRFSTRAIGECFQFNLFLGDGVLYIPQVSIVTEERWLQPELGFLSGTSSGSLSDIQFRRNIDSVIHSPLKVRST</sequence>
<dbReference type="GO" id="GO:0007156">
    <property type="term" value="P:homophilic cell adhesion via plasma membrane adhesion molecules"/>
    <property type="evidence" value="ECO:0007669"/>
    <property type="project" value="TreeGrafter"/>
</dbReference>
<dbReference type="PANTHER" id="PTHR45080">
    <property type="entry name" value="CONTACTIN 5"/>
    <property type="match status" value="1"/>
</dbReference>
<dbReference type="GO" id="GO:0050808">
    <property type="term" value="P:synapse organization"/>
    <property type="evidence" value="ECO:0007669"/>
    <property type="project" value="TreeGrafter"/>
</dbReference>
<dbReference type="SUPFAM" id="SSF49265">
    <property type="entry name" value="Fibronectin type III"/>
    <property type="match status" value="1"/>
</dbReference>
<feature type="domain" description="Ig-like" evidence="3">
    <location>
        <begin position="237"/>
        <end position="325"/>
    </location>
</feature>
<dbReference type="GO" id="GO:0008046">
    <property type="term" value="F:axon guidance receptor activity"/>
    <property type="evidence" value="ECO:0007669"/>
    <property type="project" value="TreeGrafter"/>
</dbReference>
<proteinExistence type="predicted"/>
<dbReference type="Gene3D" id="2.60.40.10">
    <property type="entry name" value="Immunoglobulins"/>
    <property type="match status" value="4"/>
</dbReference>
<dbReference type="Pfam" id="PF13927">
    <property type="entry name" value="Ig_3"/>
    <property type="match status" value="2"/>
</dbReference>
<feature type="compositionally biased region" description="Polar residues" evidence="2">
    <location>
        <begin position="178"/>
        <end position="188"/>
    </location>
</feature>
<dbReference type="InterPro" id="IPR003961">
    <property type="entry name" value="FN3_dom"/>
</dbReference>
<evidence type="ECO:0000313" key="4">
    <source>
        <dbReference type="EMBL" id="KAL0273993.1"/>
    </source>
</evidence>
<dbReference type="InterPro" id="IPR003598">
    <property type="entry name" value="Ig_sub2"/>
</dbReference>
<dbReference type="PROSITE" id="PS50835">
    <property type="entry name" value="IG_LIKE"/>
    <property type="match status" value="3"/>
</dbReference>
<dbReference type="SUPFAM" id="SSF48726">
    <property type="entry name" value="Immunoglobulin"/>
    <property type="match status" value="3"/>
</dbReference>
<gene>
    <name evidence="4" type="ORF">PYX00_006540</name>
</gene>
<organism evidence="4">
    <name type="scientific">Menopon gallinae</name>
    <name type="common">poultry shaft louse</name>
    <dbReference type="NCBI Taxonomy" id="328185"/>
    <lineage>
        <taxon>Eukaryota</taxon>
        <taxon>Metazoa</taxon>
        <taxon>Ecdysozoa</taxon>
        <taxon>Arthropoda</taxon>
        <taxon>Hexapoda</taxon>
        <taxon>Insecta</taxon>
        <taxon>Pterygota</taxon>
        <taxon>Neoptera</taxon>
        <taxon>Paraneoptera</taxon>
        <taxon>Psocodea</taxon>
        <taxon>Troctomorpha</taxon>
        <taxon>Phthiraptera</taxon>
        <taxon>Amblycera</taxon>
        <taxon>Menoponidae</taxon>
        <taxon>Menopon</taxon>
    </lineage>
</organism>
<comment type="caution">
    <text evidence="4">The sequence shown here is derived from an EMBL/GenBank/DDBJ whole genome shotgun (WGS) entry which is preliminary data.</text>
</comment>
<name>A0AAW2HX74_9NEOP</name>
<dbReference type="CDD" id="cd00063">
    <property type="entry name" value="FN3"/>
    <property type="match status" value="1"/>
</dbReference>
<dbReference type="AlphaFoldDB" id="A0AAW2HX74"/>
<dbReference type="GO" id="GO:0005886">
    <property type="term" value="C:plasma membrane"/>
    <property type="evidence" value="ECO:0007669"/>
    <property type="project" value="TreeGrafter"/>
</dbReference>
<dbReference type="InterPro" id="IPR003599">
    <property type="entry name" value="Ig_sub"/>
</dbReference>
<dbReference type="EMBL" id="JARGDH010000003">
    <property type="protein sequence ID" value="KAL0273993.1"/>
    <property type="molecule type" value="Genomic_DNA"/>
</dbReference>
<dbReference type="InterPro" id="IPR036116">
    <property type="entry name" value="FN3_sf"/>
</dbReference>
<evidence type="ECO:0000256" key="2">
    <source>
        <dbReference type="SAM" id="MobiDB-lite"/>
    </source>
</evidence>
<evidence type="ECO:0000259" key="3">
    <source>
        <dbReference type="PROSITE" id="PS50835"/>
    </source>
</evidence>
<dbReference type="FunFam" id="2.60.40.10:FF:001268">
    <property type="entry name" value="Blast:Protein CEPU-1"/>
    <property type="match status" value="1"/>
</dbReference>
<evidence type="ECO:0000256" key="1">
    <source>
        <dbReference type="ARBA" id="ARBA00023319"/>
    </source>
</evidence>
<reference evidence="4" key="1">
    <citation type="journal article" date="2024" name="Gigascience">
        <title>Chromosome-level genome of the poultry shaft louse Menopon gallinae provides insight into the host-switching and adaptive evolution of parasitic lice.</title>
        <authorList>
            <person name="Xu Y."/>
            <person name="Ma L."/>
            <person name="Liu S."/>
            <person name="Liang Y."/>
            <person name="Liu Q."/>
            <person name="He Z."/>
            <person name="Tian L."/>
            <person name="Duan Y."/>
            <person name="Cai W."/>
            <person name="Li H."/>
            <person name="Song F."/>
        </authorList>
    </citation>
    <scope>NUCLEOTIDE SEQUENCE</scope>
    <source>
        <strain evidence="4">Cailab_2023a</strain>
    </source>
</reference>
<dbReference type="GO" id="GO:0030424">
    <property type="term" value="C:axon"/>
    <property type="evidence" value="ECO:0007669"/>
    <property type="project" value="TreeGrafter"/>
</dbReference>
<dbReference type="CDD" id="cd00096">
    <property type="entry name" value="Ig"/>
    <property type="match status" value="2"/>
</dbReference>
<keyword evidence="1" id="KW-0393">Immunoglobulin domain</keyword>